<dbReference type="AlphaFoldDB" id="A0A9Q0P1F3"/>
<dbReference type="Proteomes" id="UP001151532">
    <property type="component" value="Chromosome 14"/>
</dbReference>
<comment type="caution">
    <text evidence="1">The sequence shown here is derived from an EMBL/GenBank/DDBJ whole genome shotgun (WGS) entry which is preliminary data.</text>
</comment>
<reference evidence="1" key="2">
    <citation type="journal article" date="2023" name="Int. J. Mol. Sci.">
        <title>De Novo Assembly and Annotation of 11 Diverse Shrub Willow (Salix) Genomes Reveals Novel Gene Organization in Sex-Linked Regions.</title>
        <authorList>
            <person name="Hyden B."/>
            <person name="Feng K."/>
            <person name="Yates T.B."/>
            <person name="Jawdy S."/>
            <person name="Cereghino C."/>
            <person name="Smart L.B."/>
            <person name="Muchero W."/>
        </authorList>
    </citation>
    <scope>NUCLEOTIDE SEQUENCE</scope>
    <source>
        <tissue evidence="1">Shoot tip</tissue>
    </source>
</reference>
<keyword evidence="2" id="KW-1185">Reference proteome</keyword>
<protein>
    <submittedName>
        <fullName evidence="1">Uncharacterized protein</fullName>
    </submittedName>
</protein>
<name>A0A9Q0P1F3_SALPP</name>
<organism evidence="1 2">
    <name type="scientific">Salix purpurea</name>
    <name type="common">Purple osier willow</name>
    <dbReference type="NCBI Taxonomy" id="77065"/>
    <lineage>
        <taxon>Eukaryota</taxon>
        <taxon>Viridiplantae</taxon>
        <taxon>Streptophyta</taxon>
        <taxon>Embryophyta</taxon>
        <taxon>Tracheophyta</taxon>
        <taxon>Spermatophyta</taxon>
        <taxon>Magnoliopsida</taxon>
        <taxon>eudicotyledons</taxon>
        <taxon>Gunneridae</taxon>
        <taxon>Pentapetalae</taxon>
        <taxon>rosids</taxon>
        <taxon>fabids</taxon>
        <taxon>Malpighiales</taxon>
        <taxon>Salicaceae</taxon>
        <taxon>Saliceae</taxon>
        <taxon>Salix</taxon>
    </lineage>
</organism>
<reference evidence="1" key="1">
    <citation type="submission" date="2022-11" db="EMBL/GenBank/DDBJ databases">
        <authorList>
            <person name="Hyden B.L."/>
            <person name="Feng K."/>
            <person name="Yates T."/>
            <person name="Jawdy S."/>
            <person name="Smart L.B."/>
            <person name="Muchero W."/>
        </authorList>
    </citation>
    <scope>NUCLEOTIDE SEQUENCE</scope>
    <source>
        <tissue evidence="1">Shoot tip</tissue>
    </source>
</reference>
<gene>
    <name evidence="1" type="ORF">OIU79_019552</name>
</gene>
<dbReference type="EMBL" id="JAPFFK010000020">
    <property type="protein sequence ID" value="KAJ6679836.1"/>
    <property type="molecule type" value="Genomic_DNA"/>
</dbReference>
<evidence type="ECO:0000313" key="1">
    <source>
        <dbReference type="EMBL" id="KAJ6679836.1"/>
    </source>
</evidence>
<proteinExistence type="predicted"/>
<accession>A0A9Q0P1F3</accession>
<sequence>MGFSDSCRTNWEHKEARSIANHRSYEARKLVQSIRNRILIELPTASYSALLTSNRVRASCSTSISSLNTSCANHRSSKAKFECFSRSLATVRAKLSSPCHVSSASCSGITPLEKVL</sequence>
<evidence type="ECO:0000313" key="2">
    <source>
        <dbReference type="Proteomes" id="UP001151532"/>
    </source>
</evidence>